<dbReference type="EMBL" id="JACTNZ010000006">
    <property type="protein sequence ID" value="KAG5544552.1"/>
    <property type="molecule type" value="Genomic_DNA"/>
</dbReference>
<dbReference type="AlphaFoldDB" id="A0AAV6JWJ8"/>
<evidence type="ECO:0000313" key="1">
    <source>
        <dbReference type="EMBL" id="KAG5544552.1"/>
    </source>
</evidence>
<organism evidence="1 2">
    <name type="scientific">Rhododendron griersonianum</name>
    <dbReference type="NCBI Taxonomy" id="479676"/>
    <lineage>
        <taxon>Eukaryota</taxon>
        <taxon>Viridiplantae</taxon>
        <taxon>Streptophyta</taxon>
        <taxon>Embryophyta</taxon>
        <taxon>Tracheophyta</taxon>
        <taxon>Spermatophyta</taxon>
        <taxon>Magnoliopsida</taxon>
        <taxon>eudicotyledons</taxon>
        <taxon>Gunneridae</taxon>
        <taxon>Pentapetalae</taxon>
        <taxon>asterids</taxon>
        <taxon>Ericales</taxon>
        <taxon>Ericaceae</taxon>
        <taxon>Ericoideae</taxon>
        <taxon>Rhodoreae</taxon>
        <taxon>Rhododendron</taxon>
    </lineage>
</organism>
<gene>
    <name evidence="1" type="ORF">RHGRI_017100</name>
</gene>
<sequence length="52" mass="5912">MSFSTCVHDFFDAMELLNGFDIIKVVDTQIAEEDDIVGEESNHHLVLTNNKE</sequence>
<reference evidence="1 2" key="1">
    <citation type="submission" date="2020-08" db="EMBL/GenBank/DDBJ databases">
        <title>Plant Genome Project.</title>
        <authorList>
            <person name="Zhang R.-G."/>
        </authorList>
    </citation>
    <scope>NUCLEOTIDE SEQUENCE [LARGE SCALE GENOMIC DNA]</scope>
    <source>
        <strain evidence="1">WSP0</strain>
        <tissue evidence="1">Leaf</tissue>
    </source>
</reference>
<comment type="caution">
    <text evidence="1">The sequence shown here is derived from an EMBL/GenBank/DDBJ whole genome shotgun (WGS) entry which is preliminary data.</text>
</comment>
<evidence type="ECO:0000313" key="2">
    <source>
        <dbReference type="Proteomes" id="UP000823749"/>
    </source>
</evidence>
<dbReference type="Proteomes" id="UP000823749">
    <property type="component" value="Chromosome 6"/>
</dbReference>
<accession>A0AAV6JWJ8</accession>
<protein>
    <submittedName>
        <fullName evidence="1">Uncharacterized protein</fullName>
    </submittedName>
</protein>
<keyword evidence="2" id="KW-1185">Reference proteome</keyword>
<proteinExistence type="predicted"/>
<name>A0AAV6JWJ8_9ERIC</name>